<reference evidence="9" key="1">
    <citation type="submission" date="2015-07" db="EMBL/GenBank/DDBJ databases">
        <authorList>
            <person name="Rodrigo-Torres Lidia"/>
            <person name="Arahal R.David."/>
        </authorList>
    </citation>
    <scope>NUCLEOTIDE SEQUENCE [LARGE SCALE GENOMIC DNA]</scope>
    <source>
        <strain evidence="9">CECT 4801</strain>
    </source>
</reference>
<dbReference type="Proteomes" id="UP000048926">
    <property type="component" value="Unassembled WGS sequence"/>
</dbReference>
<feature type="domain" description="Lytic transglycosylase MltA" evidence="7">
    <location>
        <begin position="138"/>
        <end position="295"/>
    </location>
</feature>
<keyword evidence="4" id="KW-0961">Cell wall biogenesis/degradation</keyword>
<dbReference type="CDD" id="cd14485">
    <property type="entry name" value="mltA_like_LT_A"/>
    <property type="match status" value="1"/>
</dbReference>
<proteinExistence type="predicted"/>
<evidence type="ECO:0000313" key="9">
    <source>
        <dbReference type="Proteomes" id="UP000048926"/>
    </source>
</evidence>
<dbReference type="Gene3D" id="2.40.40.10">
    <property type="entry name" value="RlpA-like domain"/>
    <property type="match status" value="1"/>
</dbReference>
<evidence type="ECO:0000313" key="8">
    <source>
        <dbReference type="EMBL" id="CTQ46529.1"/>
    </source>
</evidence>
<dbReference type="InterPro" id="IPR026044">
    <property type="entry name" value="MltA"/>
</dbReference>
<dbReference type="Pfam" id="PF03562">
    <property type="entry name" value="MltA"/>
    <property type="match status" value="1"/>
</dbReference>
<evidence type="ECO:0000259" key="7">
    <source>
        <dbReference type="SMART" id="SM00925"/>
    </source>
</evidence>
<dbReference type="InterPro" id="IPR010611">
    <property type="entry name" value="3D_dom"/>
</dbReference>
<dbReference type="EMBL" id="CXST01000003">
    <property type="protein sequence ID" value="CTQ46529.1"/>
    <property type="molecule type" value="Genomic_DNA"/>
</dbReference>
<protein>
    <recommendedName>
        <fullName evidence="2">peptidoglycan lytic exotransglycosylase</fullName>
        <ecNumber evidence="2">4.2.2.n1</ecNumber>
    </recommendedName>
    <alternativeName>
        <fullName evidence="5">Murein hydrolase A</fullName>
    </alternativeName>
</protein>
<dbReference type="OrthoDB" id="9783686at2"/>
<dbReference type="STRING" id="187304.B0E33_11950"/>
<feature type="signal peptide" evidence="6">
    <location>
        <begin position="1"/>
        <end position="36"/>
    </location>
</feature>
<gene>
    <name evidence="8" type="primary">mltA</name>
    <name evidence="8" type="ORF">LAL4801_04988</name>
</gene>
<evidence type="ECO:0000256" key="3">
    <source>
        <dbReference type="ARBA" id="ARBA00023239"/>
    </source>
</evidence>
<evidence type="ECO:0000256" key="6">
    <source>
        <dbReference type="SAM" id="SignalP"/>
    </source>
</evidence>
<evidence type="ECO:0000256" key="2">
    <source>
        <dbReference type="ARBA" id="ARBA00012587"/>
    </source>
</evidence>
<dbReference type="Pfam" id="PF06725">
    <property type="entry name" value="3D"/>
    <property type="match status" value="1"/>
</dbReference>
<dbReference type="SMART" id="SM00925">
    <property type="entry name" value="MltA"/>
    <property type="match status" value="1"/>
</dbReference>
<dbReference type="GO" id="GO:0019867">
    <property type="term" value="C:outer membrane"/>
    <property type="evidence" value="ECO:0007669"/>
    <property type="project" value="InterPro"/>
</dbReference>
<dbReference type="CDD" id="cd14668">
    <property type="entry name" value="mlta_B"/>
    <property type="match status" value="1"/>
</dbReference>
<evidence type="ECO:0000256" key="4">
    <source>
        <dbReference type="ARBA" id="ARBA00023316"/>
    </source>
</evidence>
<dbReference type="GO" id="GO:0004553">
    <property type="term" value="F:hydrolase activity, hydrolyzing O-glycosyl compounds"/>
    <property type="evidence" value="ECO:0007669"/>
    <property type="project" value="InterPro"/>
</dbReference>
<keyword evidence="6" id="KW-0732">Signal</keyword>
<feature type="chain" id="PRO_5005807810" description="peptidoglycan lytic exotransglycosylase" evidence="6">
    <location>
        <begin position="37"/>
        <end position="408"/>
    </location>
</feature>
<dbReference type="PIRSF" id="PIRSF019422">
    <property type="entry name" value="MltA"/>
    <property type="match status" value="1"/>
</dbReference>
<dbReference type="InterPro" id="IPR005300">
    <property type="entry name" value="MltA_B"/>
</dbReference>
<keyword evidence="3 8" id="KW-0456">Lyase</keyword>
<dbReference type="PANTHER" id="PTHR30124:SF0">
    <property type="entry name" value="MEMBRANE-BOUND LYTIC MUREIN TRANSGLYCOSYLASE A"/>
    <property type="match status" value="1"/>
</dbReference>
<accession>A0A0M6YAT3</accession>
<keyword evidence="9" id="KW-1185">Reference proteome</keyword>
<dbReference type="Gene3D" id="2.40.240.50">
    <property type="entry name" value="Barwin-like endoglucanases"/>
    <property type="match status" value="1"/>
</dbReference>
<dbReference type="SUPFAM" id="SSF50685">
    <property type="entry name" value="Barwin-like endoglucanases"/>
    <property type="match status" value="1"/>
</dbReference>
<dbReference type="GO" id="GO:0009254">
    <property type="term" value="P:peptidoglycan turnover"/>
    <property type="evidence" value="ECO:0007669"/>
    <property type="project" value="InterPro"/>
</dbReference>
<organism evidence="8 9">
    <name type="scientific">Roseibium aggregatum</name>
    <dbReference type="NCBI Taxonomy" id="187304"/>
    <lineage>
        <taxon>Bacteria</taxon>
        <taxon>Pseudomonadati</taxon>
        <taxon>Pseudomonadota</taxon>
        <taxon>Alphaproteobacteria</taxon>
        <taxon>Hyphomicrobiales</taxon>
        <taxon>Stappiaceae</taxon>
        <taxon>Roseibium</taxon>
    </lineage>
</organism>
<evidence type="ECO:0000256" key="5">
    <source>
        <dbReference type="ARBA" id="ARBA00030918"/>
    </source>
</evidence>
<dbReference type="GO" id="GO:0009253">
    <property type="term" value="P:peptidoglycan catabolic process"/>
    <property type="evidence" value="ECO:0007669"/>
    <property type="project" value="TreeGrafter"/>
</dbReference>
<dbReference type="PANTHER" id="PTHR30124">
    <property type="entry name" value="MEMBRANE-BOUND LYTIC MUREIN TRANSGLYCOSYLASE A"/>
    <property type="match status" value="1"/>
</dbReference>
<sequence length="408" mass="44300">MQGKRNTRPRPGFRLVPLLKGAVLAAPLFFSGAASAMVPGQRIPDRFKAISFSSLPGWQNDDHAAALAGFLRLCRKPEILSQDTVFPSIATADLQKLCNDAEKAAKSGDEAPRDFFESRFTPHRIAQSGFVTGYFEPELAASRVRTDIFRYPLLKKPEGLEAITLENRPQDWPETLSHGRRVEGRVTEMPDRSAIMDGKLDPENLELVWLADPIDAYFVHVQGSARLRLADGSAMRVGYAGKTGHPYTGIARLLVTRGEGTPEDFTAAGLRSWLEAHPEERDQLFRQNRSFIFFREVDEIGVNDGPVGAAGLPLVAGRSLAVDPSFIPYGSLVFVASALKVHDSDDGPFRRLMVADDTGSAIKGPARGDIFVGSGQTAGAIAGEIRHKADFTILVPNIRLGPAGVAAD</sequence>
<dbReference type="GO" id="GO:0008933">
    <property type="term" value="F:peptidoglycan lytic transglycosylase activity"/>
    <property type="evidence" value="ECO:0007669"/>
    <property type="project" value="TreeGrafter"/>
</dbReference>
<evidence type="ECO:0000256" key="1">
    <source>
        <dbReference type="ARBA" id="ARBA00001420"/>
    </source>
</evidence>
<name>A0A0M6YAT3_9HYPH</name>
<dbReference type="InterPro" id="IPR036908">
    <property type="entry name" value="RlpA-like_sf"/>
</dbReference>
<comment type="catalytic activity">
    <reaction evidence="1">
        <text>Exolytic cleavage of the (1-&gt;4)-beta-glycosidic linkage between N-acetylmuramic acid (MurNAc) and N-acetylglucosamine (GlcNAc) residues in peptidoglycan, from either the reducing or the non-reducing ends of the peptidoglycan chains, with concomitant formation of a 1,6-anhydrobond in the MurNAc residue.</text>
        <dbReference type="EC" id="4.2.2.n1"/>
    </reaction>
</comment>
<dbReference type="GO" id="GO:0071555">
    <property type="term" value="P:cell wall organization"/>
    <property type="evidence" value="ECO:0007669"/>
    <property type="project" value="UniProtKB-KW"/>
</dbReference>
<dbReference type="EC" id="4.2.2.n1" evidence="2"/>
<dbReference type="AlphaFoldDB" id="A0A0M6YAT3"/>